<dbReference type="InterPro" id="IPR015991">
    <property type="entry name" value="TatD/YcfH-like"/>
</dbReference>
<feature type="binding site" evidence="4">
    <location>
        <position position="165"/>
    </location>
    <ligand>
        <name>a divalent metal cation</name>
        <dbReference type="ChEBI" id="CHEBI:60240"/>
        <label>2</label>
    </ligand>
</feature>
<dbReference type="PANTHER" id="PTHR46124">
    <property type="entry name" value="D-AMINOACYL-TRNA DEACYLASE"/>
    <property type="match status" value="1"/>
</dbReference>
<dbReference type="PROSITE" id="PS01091">
    <property type="entry name" value="TATD_3"/>
    <property type="match status" value="1"/>
</dbReference>
<dbReference type="InterPro" id="IPR001130">
    <property type="entry name" value="TatD-like"/>
</dbReference>
<dbReference type="CDD" id="cd01310">
    <property type="entry name" value="TatD_DNAse"/>
    <property type="match status" value="1"/>
</dbReference>
<dbReference type="PROSITE" id="PS01137">
    <property type="entry name" value="TATD_1"/>
    <property type="match status" value="1"/>
</dbReference>
<dbReference type="SUPFAM" id="SSF51556">
    <property type="entry name" value="Metallo-dependent hydrolases"/>
    <property type="match status" value="1"/>
</dbReference>
<dbReference type="RefSeq" id="WP_023948918.1">
    <property type="nucleotide sequence ID" value="NZ_JAERIV010000003.1"/>
</dbReference>
<dbReference type="InterPro" id="IPR018228">
    <property type="entry name" value="DNase_TatD-rel_CS"/>
</dbReference>
<gene>
    <name evidence="5" type="primary">ycfH</name>
    <name evidence="5" type="ORF">NCTC13102_00943</name>
</gene>
<evidence type="ECO:0000256" key="4">
    <source>
        <dbReference type="PIRSR" id="PIRSR005902-1"/>
    </source>
</evidence>
<comment type="similarity">
    <text evidence="1">Belongs to the metallo-dependent hydrolases superfamily. TatD-type hydrolase family.</text>
</comment>
<dbReference type="EMBL" id="UAWL01000006">
    <property type="protein sequence ID" value="SQB98484.1"/>
    <property type="molecule type" value="Genomic_DNA"/>
</dbReference>
<proteinExistence type="inferred from homology"/>
<dbReference type="GO" id="GO:0045145">
    <property type="term" value="F:single-stranded DNA 5'-3' DNA exonuclease activity"/>
    <property type="evidence" value="ECO:0007669"/>
    <property type="project" value="UniProtKB-EC"/>
</dbReference>
<dbReference type="PIRSF" id="PIRSF005902">
    <property type="entry name" value="DNase_TatD"/>
    <property type="match status" value="1"/>
</dbReference>
<dbReference type="GO" id="GO:0005829">
    <property type="term" value="C:cytosol"/>
    <property type="evidence" value="ECO:0007669"/>
    <property type="project" value="TreeGrafter"/>
</dbReference>
<accession>A0A2X3BFB2</accession>
<protein>
    <submittedName>
        <fullName evidence="5">TatD family hydrolase</fullName>
        <ecNumber evidence="5">3.1.11.4</ecNumber>
        <ecNumber evidence="5">3.1.21.-</ecNumber>
    </submittedName>
</protein>
<dbReference type="Pfam" id="PF01026">
    <property type="entry name" value="TatD_DNase"/>
    <property type="match status" value="1"/>
</dbReference>
<dbReference type="GO" id="GO:0046872">
    <property type="term" value="F:metal ion binding"/>
    <property type="evidence" value="ECO:0007669"/>
    <property type="project" value="UniProtKB-KW"/>
</dbReference>
<evidence type="ECO:0000313" key="5">
    <source>
        <dbReference type="EMBL" id="SQB98484.1"/>
    </source>
</evidence>
<dbReference type="EC" id="3.1.21.-" evidence="5"/>
<organism evidence="5 6">
    <name type="scientific">Helicobacter fennelliae</name>
    <dbReference type="NCBI Taxonomy" id="215"/>
    <lineage>
        <taxon>Bacteria</taxon>
        <taxon>Pseudomonadati</taxon>
        <taxon>Campylobacterota</taxon>
        <taxon>Epsilonproteobacteria</taxon>
        <taxon>Campylobacterales</taxon>
        <taxon>Helicobacteraceae</taxon>
        <taxon>Helicobacter</taxon>
    </lineage>
</organism>
<evidence type="ECO:0000313" key="6">
    <source>
        <dbReference type="Proteomes" id="UP000250166"/>
    </source>
</evidence>
<keyword evidence="3 5" id="KW-0378">Hydrolase</keyword>
<dbReference type="EC" id="3.1.11.4" evidence="5"/>
<dbReference type="FunFam" id="3.20.20.140:FF:000005">
    <property type="entry name" value="TatD family hydrolase"/>
    <property type="match status" value="1"/>
</dbReference>
<feature type="binding site" evidence="4">
    <location>
        <position position="19"/>
    </location>
    <ligand>
        <name>a divalent metal cation</name>
        <dbReference type="ChEBI" id="CHEBI:60240"/>
        <label>1</label>
    </ligand>
</feature>
<dbReference type="AlphaFoldDB" id="A0A2X3BFB2"/>
<dbReference type="InterPro" id="IPR032466">
    <property type="entry name" value="Metal_Hydrolase"/>
</dbReference>
<feature type="binding site" evidence="4">
    <location>
        <position position="98"/>
    </location>
    <ligand>
        <name>a divalent metal cation</name>
        <dbReference type="ChEBI" id="CHEBI:60240"/>
        <label>1</label>
    </ligand>
</feature>
<keyword evidence="2 4" id="KW-0479">Metal-binding</keyword>
<name>A0A2X3BFB2_9HELI</name>
<feature type="binding site" evidence="4">
    <location>
        <position position="17"/>
    </location>
    <ligand>
        <name>a divalent metal cation</name>
        <dbReference type="ChEBI" id="CHEBI:60240"/>
        <label>1</label>
    </ligand>
</feature>
<dbReference type="PANTHER" id="PTHR46124:SF2">
    <property type="entry name" value="D-AMINOACYL-TRNA DEACYLASE"/>
    <property type="match status" value="1"/>
</dbReference>
<dbReference type="NCBIfam" id="TIGR00010">
    <property type="entry name" value="YchF/TatD family DNA exonuclease"/>
    <property type="match status" value="1"/>
</dbReference>
<dbReference type="Proteomes" id="UP000250166">
    <property type="component" value="Unassembled WGS sequence"/>
</dbReference>
<evidence type="ECO:0000256" key="3">
    <source>
        <dbReference type="ARBA" id="ARBA00022801"/>
    </source>
</evidence>
<sequence length="265" mass="30325">MKNTPNHTRDITFIDTHCHLDDERYIHDLDFVIDNARSLGVAQIIIPAANPDTLERAKNIANKYENIYFACGIHPCDIDNDKDYLQFIDDKKCVAIGECGLDYYHLAHLDSAKKEQQKQRQKESFITQIKLSIKHNLPLIVHIREASNDAYEILSEFKEARGVLHCYNADRILLQLSDRFCYGIGGVATFKNARRLLEALPLIPKDRIVLETDAPYLTPHPHRGERNTPEFIPLIAQRVAEILEVDIQDFADCATRNAKNLFALS</sequence>
<reference evidence="5 6" key="1">
    <citation type="submission" date="2018-06" db="EMBL/GenBank/DDBJ databases">
        <authorList>
            <consortium name="Pathogen Informatics"/>
            <person name="Doyle S."/>
        </authorList>
    </citation>
    <scope>NUCLEOTIDE SEQUENCE [LARGE SCALE GENOMIC DNA]</scope>
    <source>
        <strain evidence="5 6">NCTC13102</strain>
    </source>
</reference>
<feature type="binding site" evidence="4">
    <location>
        <position position="142"/>
    </location>
    <ligand>
        <name>a divalent metal cation</name>
        <dbReference type="ChEBI" id="CHEBI:60240"/>
        <label>2</label>
    </ligand>
</feature>
<evidence type="ECO:0000256" key="2">
    <source>
        <dbReference type="ARBA" id="ARBA00022723"/>
    </source>
</evidence>
<dbReference type="Gene3D" id="3.20.20.140">
    <property type="entry name" value="Metal-dependent hydrolases"/>
    <property type="match status" value="1"/>
</dbReference>
<feature type="binding site" evidence="4">
    <location>
        <position position="213"/>
    </location>
    <ligand>
        <name>a divalent metal cation</name>
        <dbReference type="ChEBI" id="CHEBI:60240"/>
        <label>1</label>
    </ligand>
</feature>
<evidence type="ECO:0000256" key="1">
    <source>
        <dbReference type="ARBA" id="ARBA00009275"/>
    </source>
</evidence>